<dbReference type="Gene3D" id="2.30.40.10">
    <property type="entry name" value="Urease, subunit C, domain 1"/>
    <property type="match status" value="1"/>
</dbReference>
<comment type="caution">
    <text evidence="3">The sequence shown here is derived from an EMBL/GenBank/DDBJ whole genome shotgun (WGS) entry which is preliminary data.</text>
</comment>
<keyword evidence="3" id="KW-0378">Hydrolase</keyword>
<name>A0A839ZVD7_9CAUL</name>
<feature type="domain" description="Amidohydrolase-related" evidence="2">
    <location>
        <begin position="83"/>
        <end position="457"/>
    </location>
</feature>
<dbReference type="InterPro" id="IPR032466">
    <property type="entry name" value="Metal_Hydrolase"/>
</dbReference>
<dbReference type="Proteomes" id="UP000530564">
    <property type="component" value="Unassembled WGS sequence"/>
</dbReference>
<dbReference type="EMBL" id="JACIDK010000001">
    <property type="protein sequence ID" value="MBB3890256.1"/>
    <property type="molecule type" value="Genomic_DNA"/>
</dbReference>
<organism evidence="3 4">
    <name type="scientific">Phenylobacterium haematophilum</name>
    <dbReference type="NCBI Taxonomy" id="98513"/>
    <lineage>
        <taxon>Bacteria</taxon>
        <taxon>Pseudomonadati</taxon>
        <taxon>Pseudomonadota</taxon>
        <taxon>Alphaproteobacteria</taxon>
        <taxon>Caulobacterales</taxon>
        <taxon>Caulobacteraceae</taxon>
        <taxon>Phenylobacterium</taxon>
    </lineage>
</organism>
<dbReference type="RefSeq" id="WP_183770161.1">
    <property type="nucleotide sequence ID" value="NZ_JACIDK010000001.1"/>
</dbReference>
<gene>
    <name evidence="3" type="ORF">GGQ61_000953</name>
</gene>
<keyword evidence="1" id="KW-0732">Signal</keyword>
<dbReference type="InterPro" id="IPR006680">
    <property type="entry name" value="Amidohydro-rel"/>
</dbReference>
<keyword evidence="4" id="KW-1185">Reference proteome</keyword>
<evidence type="ECO:0000313" key="3">
    <source>
        <dbReference type="EMBL" id="MBB3890256.1"/>
    </source>
</evidence>
<evidence type="ECO:0000313" key="4">
    <source>
        <dbReference type="Proteomes" id="UP000530564"/>
    </source>
</evidence>
<dbReference type="Gene3D" id="3.30.110.90">
    <property type="entry name" value="Amidohydrolase"/>
    <property type="match status" value="1"/>
</dbReference>
<evidence type="ECO:0000259" key="2">
    <source>
        <dbReference type="Pfam" id="PF01979"/>
    </source>
</evidence>
<dbReference type="PANTHER" id="PTHR43135:SF3">
    <property type="entry name" value="ALPHA-D-RIBOSE 1-METHYLPHOSPHONATE 5-TRIPHOSPHATE DIPHOSPHATASE"/>
    <property type="match status" value="1"/>
</dbReference>
<dbReference type="InterPro" id="IPR011059">
    <property type="entry name" value="Metal-dep_hydrolase_composite"/>
</dbReference>
<dbReference type="Pfam" id="PF01979">
    <property type="entry name" value="Amidohydro_1"/>
    <property type="match status" value="1"/>
</dbReference>
<feature type="signal peptide" evidence="1">
    <location>
        <begin position="1"/>
        <end position="24"/>
    </location>
</feature>
<protein>
    <submittedName>
        <fullName evidence="3">Imidazolonepropionase-like amidohydrolase</fullName>
    </submittedName>
</protein>
<dbReference type="SUPFAM" id="SSF51338">
    <property type="entry name" value="Composite domain of metallo-dependent hydrolases"/>
    <property type="match status" value="1"/>
</dbReference>
<dbReference type="SUPFAM" id="SSF51556">
    <property type="entry name" value="Metallo-dependent hydrolases"/>
    <property type="match status" value="1"/>
</dbReference>
<dbReference type="Gene3D" id="1.20.58.520">
    <property type="entry name" value="Amidohydrolase"/>
    <property type="match status" value="1"/>
</dbReference>
<feature type="chain" id="PRO_5032822434" evidence="1">
    <location>
        <begin position="25"/>
        <end position="482"/>
    </location>
</feature>
<proteinExistence type="predicted"/>
<dbReference type="GO" id="GO:0016810">
    <property type="term" value="F:hydrolase activity, acting on carbon-nitrogen (but not peptide) bonds"/>
    <property type="evidence" value="ECO:0007669"/>
    <property type="project" value="InterPro"/>
</dbReference>
<dbReference type="PANTHER" id="PTHR43135">
    <property type="entry name" value="ALPHA-D-RIBOSE 1-METHYLPHOSPHONATE 5-TRIPHOSPHATE DIPHOSPHATASE"/>
    <property type="match status" value="1"/>
</dbReference>
<dbReference type="AlphaFoldDB" id="A0A839ZVD7"/>
<evidence type="ECO:0000256" key="1">
    <source>
        <dbReference type="SAM" id="SignalP"/>
    </source>
</evidence>
<dbReference type="Gene3D" id="3.40.50.10910">
    <property type="entry name" value="Amidohydrolase"/>
    <property type="match status" value="1"/>
</dbReference>
<dbReference type="InterPro" id="IPR051781">
    <property type="entry name" value="Metallo-dep_Hydrolase"/>
</dbReference>
<accession>A0A839ZVD7</accession>
<sequence length="482" mass="50348">MRNLTLAAPLAIALLMGGSVAAYAAEKVDLLIVDATVIDVASGQLKNGAAVAVRGDTIVAVKPTAKAKAEFSASQTVDAKGRFVMPGLWDNHVHFGGGPELIDENKALLPLYVAHGITTVRDASGDLPEQVLAWRGGVASGALLGPTIFSSGPKIEGVKPMWKGTIEVGTEAEADAALDKLQSLKVDFVKITENTLTPQLFVYTVKQAKARGLITSAHIPAAITVDTASEAGLSSIEHMGYALRLGSPQEAQIAADVASGKITGAQATIQTLASFDEATAMAGFSRLAARGTYVSPTLNGSKATAYLDQDDHRNDPYLAYIGKGLQATYAWRVERAAKDDAAAIARRHAVYEKNAALVPMLQKAGVSILAGTDAGFLNSFNYPGIGLHDELKIYVDAGLSPLHALQASVINGPRFLGHADRYGAIAAGKAADILILDRNPIADITATRAIGGVVMKGQYFDRKALDDMLKRTAEAAAHSGGG</sequence>
<reference evidence="3 4" key="1">
    <citation type="submission" date="2020-08" db="EMBL/GenBank/DDBJ databases">
        <title>Genomic Encyclopedia of Type Strains, Phase IV (KMG-IV): sequencing the most valuable type-strain genomes for metagenomic binning, comparative biology and taxonomic classification.</title>
        <authorList>
            <person name="Goeker M."/>
        </authorList>
    </citation>
    <scope>NUCLEOTIDE SEQUENCE [LARGE SCALE GENOMIC DNA]</scope>
    <source>
        <strain evidence="3 4">DSM 21793</strain>
    </source>
</reference>